<evidence type="ECO:0000256" key="1">
    <source>
        <dbReference type="ARBA" id="ARBA00004442"/>
    </source>
</evidence>
<evidence type="ECO:0000256" key="3">
    <source>
        <dbReference type="ARBA" id="ARBA00023237"/>
    </source>
</evidence>
<dbReference type="PANTHER" id="PTHR30329:SF21">
    <property type="entry name" value="LIPOPROTEIN YIAD-RELATED"/>
    <property type="match status" value="1"/>
</dbReference>
<dbReference type="SUPFAM" id="SSF103088">
    <property type="entry name" value="OmpA-like"/>
    <property type="match status" value="1"/>
</dbReference>
<gene>
    <name evidence="7" type="ORF">ACFQRF_17230</name>
</gene>
<accession>A0ABW2KHU3</accession>
<dbReference type="RefSeq" id="WP_379872129.1">
    <property type="nucleotide sequence ID" value="NZ_JBHTBH010000008.1"/>
</dbReference>
<feature type="domain" description="OmpA-like" evidence="6">
    <location>
        <begin position="117"/>
        <end position="235"/>
    </location>
</feature>
<keyword evidence="8" id="KW-1185">Reference proteome</keyword>
<dbReference type="PANTHER" id="PTHR30329">
    <property type="entry name" value="STATOR ELEMENT OF FLAGELLAR MOTOR COMPLEX"/>
    <property type="match status" value="1"/>
</dbReference>
<dbReference type="PROSITE" id="PS51123">
    <property type="entry name" value="OMPA_2"/>
    <property type="match status" value="1"/>
</dbReference>
<evidence type="ECO:0000313" key="8">
    <source>
        <dbReference type="Proteomes" id="UP001596540"/>
    </source>
</evidence>
<evidence type="ECO:0000256" key="4">
    <source>
        <dbReference type="PROSITE-ProRule" id="PRU00473"/>
    </source>
</evidence>
<sequence>MAIFSALIALISGFSILRKVARETAKRRRARRGSARRGEWFAGTDPAFWPFVPALPLFGVLLTTYLVLGVALAPVGTVAGPEDDVAVASAAGVGVEMRSDGNSVSGAVGDAESVPALVGHPAEMKTRVFFAHGDYRLSPEAGAVLAEFVAEIERHEVRGVRVAGYADSTGPDVVNDAISLDRARAVADFLRAELADGDLVVEVTGHGADRPVADNASPEGRDANRRVQVVADLASDG</sequence>
<reference evidence="8" key="1">
    <citation type="journal article" date="2019" name="Int. J. Syst. Evol. Microbiol.">
        <title>The Global Catalogue of Microorganisms (GCM) 10K type strain sequencing project: providing services to taxonomists for standard genome sequencing and annotation.</title>
        <authorList>
            <consortium name="The Broad Institute Genomics Platform"/>
            <consortium name="The Broad Institute Genome Sequencing Center for Infectious Disease"/>
            <person name="Wu L."/>
            <person name="Ma J."/>
        </authorList>
    </citation>
    <scope>NUCLEOTIDE SEQUENCE [LARGE SCALE GENOMIC DNA]</scope>
    <source>
        <strain evidence="8">CGMCC 4.7382</strain>
    </source>
</reference>
<name>A0ABW2KHU3_9ACTN</name>
<feature type="transmembrane region" description="Helical" evidence="5">
    <location>
        <begin position="46"/>
        <end position="68"/>
    </location>
</feature>
<dbReference type="Proteomes" id="UP001596540">
    <property type="component" value="Unassembled WGS sequence"/>
</dbReference>
<evidence type="ECO:0000256" key="5">
    <source>
        <dbReference type="SAM" id="Phobius"/>
    </source>
</evidence>
<evidence type="ECO:0000259" key="6">
    <source>
        <dbReference type="PROSITE" id="PS51123"/>
    </source>
</evidence>
<dbReference type="Pfam" id="PF00691">
    <property type="entry name" value="OmpA"/>
    <property type="match status" value="1"/>
</dbReference>
<dbReference type="InterPro" id="IPR006665">
    <property type="entry name" value="OmpA-like"/>
</dbReference>
<comment type="caution">
    <text evidence="7">The sequence shown here is derived from an EMBL/GenBank/DDBJ whole genome shotgun (WGS) entry which is preliminary data.</text>
</comment>
<evidence type="ECO:0000313" key="7">
    <source>
        <dbReference type="EMBL" id="MFC7329478.1"/>
    </source>
</evidence>
<keyword evidence="2 4" id="KW-0472">Membrane</keyword>
<organism evidence="7 8">
    <name type="scientific">Marinactinospora rubrisoli</name>
    <dbReference type="NCBI Taxonomy" id="2715399"/>
    <lineage>
        <taxon>Bacteria</taxon>
        <taxon>Bacillati</taxon>
        <taxon>Actinomycetota</taxon>
        <taxon>Actinomycetes</taxon>
        <taxon>Streptosporangiales</taxon>
        <taxon>Nocardiopsidaceae</taxon>
        <taxon>Marinactinospora</taxon>
    </lineage>
</organism>
<dbReference type="InterPro" id="IPR006664">
    <property type="entry name" value="OMP_bac"/>
</dbReference>
<comment type="subcellular location">
    <subcellularLocation>
        <location evidence="1">Cell outer membrane</location>
    </subcellularLocation>
</comment>
<dbReference type="Gene3D" id="3.30.1330.60">
    <property type="entry name" value="OmpA-like domain"/>
    <property type="match status" value="1"/>
</dbReference>
<dbReference type="EMBL" id="JBHTBH010000008">
    <property type="protein sequence ID" value="MFC7329478.1"/>
    <property type="molecule type" value="Genomic_DNA"/>
</dbReference>
<keyword evidence="5" id="KW-1133">Transmembrane helix</keyword>
<evidence type="ECO:0000256" key="2">
    <source>
        <dbReference type="ARBA" id="ARBA00023136"/>
    </source>
</evidence>
<dbReference type="InterPro" id="IPR050330">
    <property type="entry name" value="Bact_OuterMem_StrucFunc"/>
</dbReference>
<protein>
    <submittedName>
        <fullName evidence="7">OmpA family protein</fullName>
    </submittedName>
</protein>
<keyword evidence="3" id="KW-0998">Cell outer membrane</keyword>
<keyword evidence="5" id="KW-0812">Transmembrane</keyword>
<proteinExistence type="predicted"/>
<dbReference type="CDD" id="cd07185">
    <property type="entry name" value="OmpA_C-like"/>
    <property type="match status" value="1"/>
</dbReference>
<dbReference type="PRINTS" id="PR01021">
    <property type="entry name" value="OMPADOMAIN"/>
</dbReference>
<dbReference type="InterPro" id="IPR036737">
    <property type="entry name" value="OmpA-like_sf"/>
</dbReference>